<reference evidence="3 4" key="1">
    <citation type="journal article" date="2020" name="Mol. Plant">
        <title>The Chromosome-Based Rubber Tree Genome Provides New Insights into Spurge Genome Evolution and Rubber Biosynthesis.</title>
        <authorList>
            <person name="Liu J."/>
            <person name="Shi C."/>
            <person name="Shi C.C."/>
            <person name="Li W."/>
            <person name="Zhang Q.J."/>
            <person name="Zhang Y."/>
            <person name="Li K."/>
            <person name="Lu H.F."/>
            <person name="Shi C."/>
            <person name="Zhu S.T."/>
            <person name="Xiao Z.Y."/>
            <person name="Nan H."/>
            <person name="Yue Y."/>
            <person name="Zhu X.G."/>
            <person name="Wu Y."/>
            <person name="Hong X.N."/>
            <person name="Fan G.Y."/>
            <person name="Tong Y."/>
            <person name="Zhang D."/>
            <person name="Mao C.L."/>
            <person name="Liu Y.L."/>
            <person name="Hao S.J."/>
            <person name="Liu W.Q."/>
            <person name="Lv M.Q."/>
            <person name="Zhang H.B."/>
            <person name="Liu Y."/>
            <person name="Hu-Tang G.R."/>
            <person name="Wang J.P."/>
            <person name="Wang J.H."/>
            <person name="Sun Y.H."/>
            <person name="Ni S.B."/>
            <person name="Chen W.B."/>
            <person name="Zhang X.C."/>
            <person name="Jiao Y.N."/>
            <person name="Eichler E.E."/>
            <person name="Li G.H."/>
            <person name="Liu X."/>
            <person name="Gao L.Z."/>
        </authorList>
    </citation>
    <scope>NUCLEOTIDE SEQUENCE [LARGE SCALE GENOMIC DNA]</scope>
    <source>
        <strain evidence="4">cv. GT1</strain>
        <tissue evidence="3">Leaf</tissue>
    </source>
</reference>
<dbReference type="InterPro" id="IPR001810">
    <property type="entry name" value="F-box_dom"/>
</dbReference>
<feature type="domain" description="F-box associated beta-propeller type 3" evidence="2">
    <location>
        <begin position="74"/>
        <end position="283"/>
    </location>
</feature>
<dbReference type="Pfam" id="PF08268">
    <property type="entry name" value="FBA_3"/>
    <property type="match status" value="1"/>
</dbReference>
<dbReference type="PANTHER" id="PTHR35546:SF16">
    <property type="entry name" value="F-BOX ASSOCIATED UBIQUITINATION EFFECTOR FAMILY PROTEIN-RELATED"/>
    <property type="match status" value="1"/>
</dbReference>
<dbReference type="PANTHER" id="PTHR35546">
    <property type="entry name" value="F-BOX PROTEIN INTERACTION DOMAIN PROTEIN-RELATED"/>
    <property type="match status" value="1"/>
</dbReference>
<gene>
    <name evidence="3" type="ORF">GH714_007941</name>
</gene>
<feature type="domain" description="F-box" evidence="1">
    <location>
        <begin position="7"/>
        <end position="36"/>
    </location>
</feature>
<dbReference type="Proteomes" id="UP000467840">
    <property type="component" value="Chromosome 9"/>
</dbReference>
<dbReference type="InterPro" id="IPR055290">
    <property type="entry name" value="At3g26010-like"/>
</dbReference>
<evidence type="ECO:0000259" key="1">
    <source>
        <dbReference type="Pfam" id="PF00646"/>
    </source>
</evidence>
<comment type="caution">
    <text evidence="3">The sequence shown here is derived from an EMBL/GenBank/DDBJ whole genome shotgun (WGS) entry which is preliminary data.</text>
</comment>
<dbReference type="InterPro" id="IPR036047">
    <property type="entry name" value="F-box-like_dom_sf"/>
</dbReference>
<name>A0A6A6M1E0_HEVBR</name>
<organism evidence="3 4">
    <name type="scientific">Hevea brasiliensis</name>
    <name type="common">Para rubber tree</name>
    <name type="synonym">Siphonia brasiliensis</name>
    <dbReference type="NCBI Taxonomy" id="3981"/>
    <lineage>
        <taxon>Eukaryota</taxon>
        <taxon>Viridiplantae</taxon>
        <taxon>Streptophyta</taxon>
        <taxon>Embryophyta</taxon>
        <taxon>Tracheophyta</taxon>
        <taxon>Spermatophyta</taxon>
        <taxon>Magnoliopsida</taxon>
        <taxon>eudicotyledons</taxon>
        <taxon>Gunneridae</taxon>
        <taxon>Pentapetalae</taxon>
        <taxon>rosids</taxon>
        <taxon>fabids</taxon>
        <taxon>Malpighiales</taxon>
        <taxon>Euphorbiaceae</taxon>
        <taxon>Crotonoideae</taxon>
        <taxon>Micrandreae</taxon>
        <taxon>Hevea</taxon>
    </lineage>
</organism>
<dbReference type="InterPro" id="IPR013187">
    <property type="entry name" value="F-box-assoc_dom_typ3"/>
</dbReference>
<proteinExistence type="predicted"/>
<dbReference type="AlphaFoldDB" id="A0A6A6M1E0"/>
<accession>A0A6A6M1E0</accession>
<dbReference type="SUPFAM" id="SSF81383">
    <property type="entry name" value="F-box domain"/>
    <property type="match status" value="1"/>
</dbReference>
<dbReference type="Pfam" id="PF00646">
    <property type="entry name" value="F-box"/>
    <property type="match status" value="1"/>
</dbReference>
<sequence length="374" mass="43905">MESRDFNLDIIFEILSRSSLKTLARCRLLSKEINSLTYQSAFLNLHCPRTKTISGYFVQSLRYNKYSSAFIDNSCSDYKLSLDFLCVPVKIEASTSQGILLCSYNRERIPRYYVCKPSTEEWQIIPNPKTRYFTEGFAMIVLKSNPLHYRIVRFSRPLGSHKRYHLRCELFDSMTRAWKQLQEVKFSYGEFLKSFEPTVSACGSLHWLTTKNNILAFHEDIEKYSIYSLPSPVYESNTYEYKKLTEYEGKLGLICKGTDNSFMDLWVMESYEKKEWCKRQRISIECLREIEKYTNPDVFYNADVALMRGFYKVIFFKFKNGNSADIVTLDKNINMLGTEVFPFKSDFEPSNLKNEFLQRADKKKEIKEKGNGVS</sequence>
<dbReference type="InterPro" id="IPR017451">
    <property type="entry name" value="F-box-assoc_interact_dom"/>
</dbReference>
<dbReference type="EMBL" id="JAAGAX010000008">
    <property type="protein sequence ID" value="KAF2305739.1"/>
    <property type="molecule type" value="Genomic_DNA"/>
</dbReference>
<evidence type="ECO:0000313" key="3">
    <source>
        <dbReference type="EMBL" id="KAF2305739.1"/>
    </source>
</evidence>
<dbReference type="NCBIfam" id="TIGR01640">
    <property type="entry name" value="F_box_assoc_1"/>
    <property type="match status" value="1"/>
</dbReference>
<protein>
    <submittedName>
        <fullName evidence="3">Uncharacterized protein</fullName>
    </submittedName>
</protein>
<evidence type="ECO:0000313" key="4">
    <source>
        <dbReference type="Proteomes" id="UP000467840"/>
    </source>
</evidence>
<evidence type="ECO:0000259" key="2">
    <source>
        <dbReference type="Pfam" id="PF08268"/>
    </source>
</evidence>
<keyword evidence="4" id="KW-1185">Reference proteome</keyword>